<comment type="similarity">
    <text evidence="2">Belongs to the sulfatase family.</text>
</comment>
<evidence type="ECO:0000256" key="1">
    <source>
        <dbReference type="ARBA" id="ARBA00001913"/>
    </source>
</evidence>
<sequence>MKRLFCNHCYALLLSLLLLAPVTANEQKNVLFIMVDDLNDYVGALGGHPQVKTPNLDKLAASGVSFTNAHTNVPVCSQSRSSMFTGVYPHDSRDFGWTPMHQQYVLKHNKTFLELFKDKGYKLYGTGKLLHNNIAKIWHDWGVPTRMNYGPHAYDGNNITGHPSVPKPFREINIVDGSFAPLSDVPTFDTNQPSKRPAGWGYPFAPFHYENEDNRDLLPDEAHARWAINKLKDMATDKHSQPFFLGVGFVRPHTPLYAPKRYFDMYPLESIVLPDIKVNDIEDTPFIRNYTKQHIGLSYFDALQASFDGDEEGLKRFLQAYLACITFMDDQVGLLLSALDESPFADNTVVVLTSDHGWQMGEKDFLYKNSPWEESTRIPMFWRIPGVTKANIKVEQAVSLIDIFPTFVELFDLSPQHKKRDGAGTIGGYSLMPFLDDQSASQWQGPDGALTVMGAGITSPIKDVGVRFNKHVDWHIKIITDLPKHYIWQQTYTYRTKQWRYTVYKNGEEALYDHANDPHEWTNLADHKDYQTIKAQLALSVKTLINKNYN</sequence>
<evidence type="ECO:0000256" key="5">
    <source>
        <dbReference type="ARBA" id="ARBA00022801"/>
    </source>
</evidence>
<dbReference type="GO" id="GO:0005737">
    <property type="term" value="C:cytoplasm"/>
    <property type="evidence" value="ECO:0007669"/>
    <property type="project" value="TreeGrafter"/>
</dbReference>
<name>A0A1I0GXZ8_THASX</name>
<gene>
    <name evidence="9" type="ORF">SAMN05660429_02598</name>
</gene>
<dbReference type="AlphaFoldDB" id="A0A1I0GXZ8"/>
<keyword evidence="6" id="KW-0106">Calcium</keyword>
<feature type="chain" id="PRO_5011509217" evidence="7">
    <location>
        <begin position="25"/>
        <end position="550"/>
    </location>
</feature>
<protein>
    <submittedName>
        <fullName evidence="9">Arylsulfatase A</fullName>
    </submittedName>
</protein>
<evidence type="ECO:0000256" key="4">
    <source>
        <dbReference type="ARBA" id="ARBA00022729"/>
    </source>
</evidence>
<evidence type="ECO:0000313" key="10">
    <source>
        <dbReference type="Proteomes" id="UP000199308"/>
    </source>
</evidence>
<evidence type="ECO:0000256" key="3">
    <source>
        <dbReference type="ARBA" id="ARBA00022723"/>
    </source>
</evidence>
<dbReference type="RefSeq" id="WP_093331305.1">
    <property type="nucleotide sequence ID" value="NZ_AP027363.1"/>
</dbReference>
<dbReference type="SUPFAM" id="SSF53649">
    <property type="entry name" value="Alkaline phosphatase-like"/>
    <property type="match status" value="1"/>
</dbReference>
<evidence type="ECO:0000256" key="7">
    <source>
        <dbReference type="SAM" id="SignalP"/>
    </source>
</evidence>
<dbReference type="CDD" id="cd16030">
    <property type="entry name" value="iduronate-2-sulfatase"/>
    <property type="match status" value="1"/>
</dbReference>
<dbReference type="InterPro" id="IPR035874">
    <property type="entry name" value="IDS"/>
</dbReference>
<dbReference type="GO" id="GO:0046872">
    <property type="term" value="F:metal ion binding"/>
    <property type="evidence" value="ECO:0007669"/>
    <property type="project" value="UniProtKB-KW"/>
</dbReference>
<evidence type="ECO:0000259" key="8">
    <source>
        <dbReference type="Pfam" id="PF00884"/>
    </source>
</evidence>
<comment type="cofactor">
    <cofactor evidence="1">
        <name>Ca(2+)</name>
        <dbReference type="ChEBI" id="CHEBI:29108"/>
    </cofactor>
</comment>
<dbReference type="InterPro" id="IPR000917">
    <property type="entry name" value="Sulfatase_N"/>
</dbReference>
<dbReference type="InterPro" id="IPR017850">
    <property type="entry name" value="Alkaline_phosphatase_core_sf"/>
</dbReference>
<dbReference type="Proteomes" id="UP000199308">
    <property type="component" value="Unassembled WGS sequence"/>
</dbReference>
<organism evidence="9 10">
    <name type="scientific">Thalassotalea agarivorans</name>
    <name type="common">Thalassomonas agarivorans</name>
    <dbReference type="NCBI Taxonomy" id="349064"/>
    <lineage>
        <taxon>Bacteria</taxon>
        <taxon>Pseudomonadati</taxon>
        <taxon>Pseudomonadota</taxon>
        <taxon>Gammaproteobacteria</taxon>
        <taxon>Alteromonadales</taxon>
        <taxon>Colwelliaceae</taxon>
        <taxon>Thalassotalea</taxon>
    </lineage>
</organism>
<evidence type="ECO:0000313" key="9">
    <source>
        <dbReference type="EMBL" id="SET75416.1"/>
    </source>
</evidence>
<proteinExistence type="inferred from homology"/>
<dbReference type="EMBL" id="FOHK01000013">
    <property type="protein sequence ID" value="SET75416.1"/>
    <property type="molecule type" value="Genomic_DNA"/>
</dbReference>
<dbReference type="GO" id="GO:0004423">
    <property type="term" value="F:iduronate-2-sulfatase activity"/>
    <property type="evidence" value="ECO:0007669"/>
    <property type="project" value="InterPro"/>
</dbReference>
<dbReference type="STRING" id="349064.SAMN05660429_02598"/>
<keyword evidence="3" id="KW-0479">Metal-binding</keyword>
<keyword evidence="4 7" id="KW-0732">Signal</keyword>
<dbReference type="PANTHER" id="PTHR45953:SF1">
    <property type="entry name" value="IDURONATE 2-SULFATASE"/>
    <property type="match status" value="1"/>
</dbReference>
<evidence type="ECO:0000256" key="2">
    <source>
        <dbReference type="ARBA" id="ARBA00008779"/>
    </source>
</evidence>
<evidence type="ECO:0000256" key="6">
    <source>
        <dbReference type="ARBA" id="ARBA00022837"/>
    </source>
</evidence>
<dbReference type="PANTHER" id="PTHR45953">
    <property type="entry name" value="IDURONATE 2-SULFATASE"/>
    <property type="match status" value="1"/>
</dbReference>
<feature type="domain" description="Sulfatase N-terminal" evidence="8">
    <location>
        <begin position="28"/>
        <end position="412"/>
    </location>
</feature>
<keyword evidence="5" id="KW-0378">Hydrolase</keyword>
<reference evidence="9 10" key="1">
    <citation type="submission" date="2016-10" db="EMBL/GenBank/DDBJ databases">
        <authorList>
            <person name="de Groot N.N."/>
        </authorList>
    </citation>
    <scope>NUCLEOTIDE SEQUENCE [LARGE SCALE GENOMIC DNA]</scope>
    <source>
        <strain evidence="9 10">DSM 19706</strain>
    </source>
</reference>
<accession>A0A1I0GXZ8</accession>
<dbReference type="OrthoDB" id="9803751at2"/>
<dbReference type="Gene3D" id="3.40.720.10">
    <property type="entry name" value="Alkaline Phosphatase, subunit A"/>
    <property type="match status" value="1"/>
</dbReference>
<feature type="signal peptide" evidence="7">
    <location>
        <begin position="1"/>
        <end position="24"/>
    </location>
</feature>
<dbReference type="Pfam" id="PF00884">
    <property type="entry name" value="Sulfatase"/>
    <property type="match status" value="1"/>
</dbReference>
<keyword evidence="10" id="KW-1185">Reference proteome</keyword>